<dbReference type="InterPro" id="IPR034154">
    <property type="entry name" value="TOPRIM_DnaG/twinkle"/>
</dbReference>
<organism evidence="9 10">
    <name type="scientific">Piscinibacter sakaiensis</name>
    <name type="common">Ideonella sakaiensis</name>
    <dbReference type="NCBI Taxonomy" id="1547922"/>
    <lineage>
        <taxon>Bacteria</taxon>
        <taxon>Pseudomonadati</taxon>
        <taxon>Pseudomonadota</taxon>
        <taxon>Betaproteobacteria</taxon>
        <taxon>Burkholderiales</taxon>
        <taxon>Sphaerotilaceae</taxon>
        <taxon>Piscinibacter</taxon>
    </lineage>
</organism>
<dbReference type="InterPro" id="IPR013237">
    <property type="entry name" value="Phage_T7_Gp4_N"/>
</dbReference>
<evidence type="ECO:0000256" key="1">
    <source>
        <dbReference type="ARBA" id="ARBA00022478"/>
    </source>
</evidence>
<dbReference type="GO" id="GO:0006269">
    <property type="term" value="P:DNA replication, synthesis of primer"/>
    <property type="evidence" value="ECO:0007669"/>
    <property type="project" value="UniProtKB-KW"/>
</dbReference>
<accession>A0A0K8NV79</accession>
<dbReference type="STRING" id="1547922.ISF6_4062"/>
<dbReference type="GO" id="GO:0003677">
    <property type="term" value="F:DNA binding"/>
    <property type="evidence" value="ECO:0007669"/>
    <property type="project" value="InterPro"/>
</dbReference>
<reference evidence="9 10" key="2">
    <citation type="journal article" date="2016" name="Science">
        <title>A bacterium that degrades and assimilates poly(ethylene terephthalate).</title>
        <authorList>
            <person name="Yoshida S."/>
            <person name="Hiraga K."/>
            <person name="Takehana T."/>
            <person name="Taniguchi I."/>
            <person name="Yamaji H."/>
            <person name="Maeda Y."/>
            <person name="Toyohara K."/>
            <person name="Miyamoto K."/>
            <person name="Kimura Y."/>
            <person name="Oda K."/>
        </authorList>
    </citation>
    <scope>NUCLEOTIDE SEQUENCE [LARGE SCALE GENOMIC DNA]</scope>
    <source>
        <strain evidence="10">NBRC 110686 / TISTR 2288 / 201-F6</strain>
    </source>
</reference>
<dbReference type="GO" id="GO:0008270">
    <property type="term" value="F:zinc ion binding"/>
    <property type="evidence" value="ECO:0007669"/>
    <property type="project" value="InterPro"/>
</dbReference>
<feature type="domain" description="DNA primase/helicase Gp4 N-terminal Bacteriophage T7-like" evidence="8">
    <location>
        <begin position="37"/>
        <end position="73"/>
    </location>
</feature>
<feature type="region of interest" description="Disordered" evidence="7">
    <location>
        <begin position="329"/>
        <end position="358"/>
    </location>
</feature>
<dbReference type="RefSeq" id="WP_082367871.1">
    <property type="nucleotide sequence ID" value="NZ_BBYR01000006.1"/>
</dbReference>
<evidence type="ECO:0000256" key="5">
    <source>
        <dbReference type="ARBA" id="ARBA00022705"/>
    </source>
</evidence>
<feature type="compositionally biased region" description="Polar residues" evidence="7">
    <location>
        <begin position="338"/>
        <end position="347"/>
    </location>
</feature>
<dbReference type="Pfam" id="PF08273">
    <property type="entry name" value="Zn_Ribbon_Prim"/>
    <property type="match status" value="1"/>
</dbReference>
<keyword evidence="1" id="KW-0240">DNA-directed RNA polymerase</keyword>
<dbReference type="CDD" id="cd01029">
    <property type="entry name" value="TOPRIM_primases"/>
    <property type="match status" value="1"/>
</dbReference>
<dbReference type="Gene3D" id="3.90.580.10">
    <property type="entry name" value="Zinc finger, CHC2-type domain"/>
    <property type="match status" value="1"/>
</dbReference>
<sequence>MQDADYAARIDAVKQRAHGRWSEVLAAAGIEERILRHRNGPCPSCGGTDRFQYTDKFGEGNYHCRQCGPGGGFKLLQAVRGVDFHAALCEVERCLGVLPAAAASEAGAPAAPGERMRRLVQRIWDEARPVVAGDEVDRYLRGRGLTLNRHPPVLRFHPSLGYFEKGADGKSRQIAAYPAMLALIQAPDGQAVTLHRTYLRDGRKLDATDAKKVLSAGIHGAAVRLFDAGAQLALCEGIETALAVHLATGKPVWAGISAGNLEKLWVPDTVREVCIYADNDAGGDFAGQCFAYALARRLKREEKTTGPRQVRVFVPRHAGTDWADVWCQRATGPDQGRGQATASSSADRASGNRVALGG</sequence>
<gene>
    <name evidence="9" type="ORF">ISF6_4062</name>
</gene>
<dbReference type="InterPro" id="IPR055570">
    <property type="entry name" value="DUF7146"/>
</dbReference>
<keyword evidence="10" id="KW-1185">Reference proteome</keyword>
<dbReference type="Proteomes" id="UP000037660">
    <property type="component" value="Unassembled WGS sequence"/>
</dbReference>
<dbReference type="Pfam" id="PF23639">
    <property type="entry name" value="DUF7146"/>
    <property type="match status" value="1"/>
</dbReference>
<dbReference type="InterPro" id="IPR036977">
    <property type="entry name" value="DNA_primase_Znf_CHC2"/>
</dbReference>
<name>A0A0K8NV79_PISS1</name>
<dbReference type="GO" id="GO:0016779">
    <property type="term" value="F:nucleotidyltransferase activity"/>
    <property type="evidence" value="ECO:0007669"/>
    <property type="project" value="UniProtKB-KW"/>
</dbReference>
<evidence type="ECO:0000313" key="9">
    <source>
        <dbReference type="EMBL" id="GAP34283.1"/>
    </source>
</evidence>
<dbReference type="EC" id="2.7.7.-" evidence="9"/>
<proteinExistence type="predicted"/>
<keyword evidence="5" id="KW-0235">DNA replication</keyword>
<dbReference type="SMART" id="SM00778">
    <property type="entry name" value="Prim_Zn_Ribbon"/>
    <property type="match status" value="1"/>
</dbReference>
<dbReference type="Pfam" id="PF13362">
    <property type="entry name" value="Toprim_3"/>
    <property type="match status" value="1"/>
</dbReference>
<keyword evidence="4 9" id="KW-0548">Nucleotidyltransferase</keyword>
<dbReference type="GO" id="GO:0004386">
    <property type="term" value="F:helicase activity"/>
    <property type="evidence" value="ECO:0007669"/>
    <property type="project" value="InterPro"/>
</dbReference>
<keyword evidence="2" id="KW-0639">Primosome</keyword>
<keyword evidence="6" id="KW-0804">Transcription</keyword>
<evidence type="ECO:0000313" key="10">
    <source>
        <dbReference type="Proteomes" id="UP000037660"/>
    </source>
</evidence>
<evidence type="ECO:0000256" key="4">
    <source>
        <dbReference type="ARBA" id="ARBA00022695"/>
    </source>
</evidence>
<dbReference type="AlphaFoldDB" id="A0A0K8NV79"/>
<evidence type="ECO:0000256" key="7">
    <source>
        <dbReference type="SAM" id="MobiDB-lite"/>
    </source>
</evidence>
<comment type="caution">
    <text evidence="9">The sequence shown here is derived from an EMBL/GenBank/DDBJ whole genome shotgun (WGS) entry which is preliminary data.</text>
</comment>
<keyword evidence="3 9" id="KW-0808">Transferase</keyword>
<dbReference type="InterPro" id="IPR006171">
    <property type="entry name" value="TOPRIM_dom"/>
</dbReference>
<evidence type="ECO:0000256" key="6">
    <source>
        <dbReference type="ARBA" id="ARBA00023163"/>
    </source>
</evidence>
<dbReference type="GO" id="GO:0000428">
    <property type="term" value="C:DNA-directed RNA polymerase complex"/>
    <property type="evidence" value="ECO:0007669"/>
    <property type="project" value="UniProtKB-KW"/>
</dbReference>
<evidence type="ECO:0000256" key="3">
    <source>
        <dbReference type="ARBA" id="ARBA00022679"/>
    </source>
</evidence>
<dbReference type="OrthoDB" id="8967890at2"/>
<dbReference type="SUPFAM" id="SSF57783">
    <property type="entry name" value="Zinc beta-ribbon"/>
    <property type="match status" value="1"/>
</dbReference>
<protein>
    <submittedName>
        <fullName evidence="9">DNA primase</fullName>
        <ecNumber evidence="9">2.7.7.-</ecNumber>
    </submittedName>
</protein>
<dbReference type="EMBL" id="BBYR01000006">
    <property type="protein sequence ID" value="GAP34283.1"/>
    <property type="molecule type" value="Genomic_DNA"/>
</dbReference>
<evidence type="ECO:0000259" key="8">
    <source>
        <dbReference type="SMART" id="SM00778"/>
    </source>
</evidence>
<dbReference type="GO" id="GO:1990077">
    <property type="term" value="C:primosome complex"/>
    <property type="evidence" value="ECO:0007669"/>
    <property type="project" value="UniProtKB-KW"/>
</dbReference>
<evidence type="ECO:0000256" key="2">
    <source>
        <dbReference type="ARBA" id="ARBA00022515"/>
    </source>
</evidence>
<reference evidence="10" key="1">
    <citation type="submission" date="2015-07" db="EMBL/GenBank/DDBJ databases">
        <title>Discovery of a poly(ethylene terephthalate assimilation.</title>
        <authorList>
            <person name="Yoshida S."/>
            <person name="Hiraga K."/>
            <person name="Takehana T."/>
            <person name="Taniguchi I."/>
            <person name="Yamaji H."/>
            <person name="Maeda Y."/>
            <person name="Toyohara K."/>
            <person name="Miyamoto K."/>
            <person name="Kimura Y."/>
            <person name="Oda K."/>
        </authorList>
    </citation>
    <scope>NUCLEOTIDE SEQUENCE [LARGE SCALE GENOMIC DNA]</scope>
    <source>
        <strain evidence="10">NBRC 110686 / TISTR 2288 / 201-F6</strain>
    </source>
</reference>